<keyword evidence="2" id="KW-1185">Reference proteome</keyword>
<gene>
    <name evidence="3" type="primary">LOC127748410</name>
</gene>
<feature type="region of interest" description="Disordered" evidence="1">
    <location>
        <begin position="98"/>
        <end position="144"/>
    </location>
</feature>
<reference evidence="3" key="2">
    <citation type="submission" date="2025-08" db="UniProtKB">
        <authorList>
            <consortium name="RefSeq"/>
        </authorList>
    </citation>
    <scope>IDENTIFICATION</scope>
    <source>
        <tissue evidence="3">Whole plant</tissue>
    </source>
</reference>
<feature type="compositionally biased region" description="Basic and acidic residues" evidence="1">
    <location>
        <begin position="110"/>
        <end position="137"/>
    </location>
</feature>
<dbReference type="GeneID" id="127748410"/>
<evidence type="ECO:0000313" key="2">
    <source>
        <dbReference type="Proteomes" id="UP000515211"/>
    </source>
</evidence>
<evidence type="ECO:0000256" key="1">
    <source>
        <dbReference type="SAM" id="MobiDB-lite"/>
    </source>
</evidence>
<proteinExistence type="predicted"/>
<sequence>MGRMQVSAINTQNSPQEASYDMTGNFVQNDNYDYAQASSEQAQQQQPPDQANSKSKEDSNWEMIMSFVQETRASIRNLKMQMGQISKQLLERSASTFPVRSGKVTGSETKANEELVEKESPEEKKEDVEHTPTKRADNPFPDSLYTYPTLPKAPEYKPKMPYPQRLQKASKEKQFSKFVDVFKKLQINIPFAEALEQMPLYAKFMKELLTNKRKWKEQETVVLTKECSAIIQHNLLEKMPDWCTKL</sequence>
<dbReference type="AlphaFoldDB" id="A0A9C6TRJ3"/>
<feature type="compositionally biased region" description="Polar residues" evidence="1">
    <location>
        <begin position="98"/>
        <end position="109"/>
    </location>
</feature>
<dbReference type="KEGG" id="adu:127748410"/>
<feature type="compositionally biased region" description="Low complexity" evidence="1">
    <location>
        <begin position="32"/>
        <end position="51"/>
    </location>
</feature>
<feature type="compositionally biased region" description="Polar residues" evidence="1">
    <location>
        <begin position="7"/>
        <end position="17"/>
    </location>
</feature>
<dbReference type="RefSeq" id="XP_052118870.1">
    <property type="nucleotide sequence ID" value="XM_052262910.1"/>
</dbReference>
<dbReference type="Proteomes" id="UP000515211">
    <property type="component" value="Chromosome 1"/>
</dbReference>
<organism evidence="2 3">
    <name type="scientific">Arachis duranensis</name>
    <name type="common">Wild peanut</name>
    <dbReference type="NCBI Taxonomy" id="130453"/>
    <lineage>
        <taxon>Eukaryota</taxon>
        <taxon>Viridiplantae</taxon>
        <taxon>Streptophyta</taxon>
        <taxon>Embryophyta</taxon>
        <taxon>Tracheophyta</taxon>
        <taxon>Spermatophyta</taxon>
        <taxon>Magnoliopsida</taxon>
        <taxon>eudicotyledons</taxon>
        <taxon>Gunneridae</taxon>
        <taxon>Pentapetalae</taxon>
        <taxon>rosids</taxon>
        <taxon>fabids</taxon>
        <taxon>Fabales</taxon>
        <taxon>Fabaceae</taxon>
        <taxon>Papilionoideae</taxon>
        <taxon>50 kb inversion clade</taxon>
        <taxon>dalbergioids sensu lato</taxon>
        <taxon>Dalbergieae</taxon>
        <taxon>Pterocarpus clade</taxon>
        <taxon>Arachis</taxon>
    </lineage>
</organism>
<reference evidence="2" key="1">
    <citation type="journal article" date="2016" name="Nat. Genet.">
        <title>The genome sequences of Arachis duranensis and Arachis ipaensis, the diploid ancestors of cultivated peanut.</title>
        <authorList>
            <person name="Bertioli D.J."/>
            <person name="Cannon S.B."/>
            <person name="Froenicke L."/>
            <person name="Huang G."/>
            <person name="Farmer A.D."/>
            <person name="Cannon E.K."/>
            <person name="Liu X."/>
            <person name="Gao D."/>
            <person name="Clevenger J."/>
            <person name="Dash S."/>
            <person name="Ren L."/>
            <person name="Moretzsohn M.C."/>
            <person name="Shirasawa K."/>
            <person name="Huang W."/>
            <person name="Vidigal B."/>
            <person name="Abernathy B."/>
            <person name="Chu Y."/>
            <person name="Niederhuth C.E."/>
            <person name="Umale P."/>
            <person name="Araujo A.C."/>
            <person name="Kozik A."/>
            <person name="Kim K.D."/>
            <person name="Burow M.D."/>
            <person name="Varshney R.K."/>
            <person name="Wang X."/>
            <person name="Zhang X."/>
            <person name="Barkley N."/>
            <person name="Guimaraes P.M."/>
            <person name="Isobe S."/>
            <person name="Guo B."/>
            <person name="Liao B."/>
            <person name="Stalker H.T."/>
            <person name="Schmitz R.J."/>
            <person name="Scheffler B.E."/>
            <person name="Leal-Bertioli S.C."/>
            <person name="Xun X."/>
            <person name="Jackson S.A."/>
            <person name="Michelmore R."/>
            <person name="Ozias-Akins P."/>
        </authorList>
    </citation>
    <scope>NUCLEOTIDE SEQUENCE [LARGE SCALE GENOMIC DNA]</scope>
    <source>
        <strain evidence="2">cv. V14167</strain>
    </source>
</reference>
<feature type="region of interest" description="Disordered" evidence="1">
    <location>
        <begin position="1"/>
        <end position="60"/>
    </location>
</feature>
<name>A0A9C6TRJ3_ARADU</name>
<accession>A0A9C6TRJ3</accession>
<evidence type="ECO:0000313" key="3">
    <source>
        <dbReference type="RefSeq" id="XP_052118870.1"/>
    </source>
</evidence>
<protein>
    <submittedName>
        <fullName evidence="3">Uncharacterized protein LOC127748410</fullName>
    </submittedName>
</protein>